<keyword evidence="1" id="KW-0472">Membrane</keyword>
<protein>
    <submittedName>
        <fullName evidence="2">Uncharacterized protein</fullName>
    </submittedName>
</protein>
<keyword evidence="1" id="KW-0812">Transmembrane</keyword>
<sequence>MSAEEGPEFYTRVPLIPAQAIDEPQSILCLAAWGKYLFPSSPLQYFKTDPIGQIFRLLQEAIVMVVFFFFQKKKQKALFRFPEELRSDRFTSMMYWFLDLKAVKEEGWSSWWFSSFPEKEAKSVGSFAEESGQSFFDQRSFGSGSNDCSAY</sequence>
<dbReference type="VEuPathDB" id="FungiDB:TRICI_003056"/>
<feature type="transmembrane region" description="Helical" evidence="1">
    <location>
        <begin position="51"/>
        <end position="70"/>
    </location>
</feature>
<reference evidence="2" key="1">
    <citation type="journal article" date="2019" name="G3 (Bethesda)">
        <title>Genome Assemblies of Two Rare Opportunistic Yeast Pathogens: Diutina rugosa (syn. Candida rugosa) and Trichomonascus ciferrii (syn. Candida ciferrii).</title>
        <authorList>
            <person name="Mixao V."/>
            <person name="Saus E."/>
            <person name="Hansen A.P."/>
            <person name="Lass-Florl C."/>
            <person name="Gabaldon T."/>
        </authorList>
    </citation>
    <scope>NUCLEOTIDE SEQUENCE</scope>
    <source>
        <strain evidence="2">CBS 4856</strain>
    </source>
</reference>
<keyword evidence="3" id="KW-1185">Reference proteome</keyword>
<organism evidence="2 3">
    <name type="scientific">Trichomonascus ciferrii</name>
    <dbReference type="NCBI Taxonomy" id="44093"/>
    <lineage>
        <taxon>Eukaryota</taxon>
        <taxon>Fungi</taxon>
        <taxon>Dikarya</taxon>
        <taxon>Ascomycota</taxon>
        <taxon>Saccharomycotina</taxon>
        <taxon>Dipodascomycetes</taxon>
        <taxon>Dipodascales</taxon>
        <taxon>Trichomonascaceae</taxon>
        <taxon>Trichomonascus</taxon>
        <taxon>Trichomonascus ciferrii complex</taxon>
    </lineage>
</organism>
<name>A0A642V469_9ASCO</name>
<gene>
    <name evidence="2" type="ORF">TRICI_003056</name>
</gene>
<keyword evidence="1" id="KW-1133">Transmembrane helix</keyword>
<comment type="caution">
    <text evidence="2">The sequence shown here is derived from an EMBL/GenBank/DDBJ whole genome shotgun (WGS) entry which is preliminary data.</text>
</comment>
<evidence type="ECO:0000313" key="3">
    <source>
        <dbReference type="Proteomes" id="UP000761534"/>
    </source>
</evidence>
<dbReference type="AlphaFoldDB" id="A0A642V469"/>
<dbReference type="EMBL" id="SWFS01000211">
    <property type="protein sequence ID" value="KAA8914015.1"/>
    <property type="molecule type" value="Genomic_DNA"/>
</dbReference>
<evidence type="ECO:0000313" key="2">
    <source>
        <dbReference type="EMBL" id="KAA8914015.1"/>
    </source>
</evidence>
<dbReference type="Proteomes" id="UP000761534">
    <property type="component" value="Unassembled WGS sequence"/>
</dbReference>
<evidence type="ECO:0000256" key="1">
    <source>
        <dbReference type="SAM" id="Phobius"/>
    </source>
</evidence>
<proteinExistence type="predicted"/>
<accession>A0A642V469</accession>